<protein>
    <submittedName>
        <fullName evidence="1">Uncharacterized protein</fullName>
    </submittedName>
</protein>
<dbReference type="EMBL" id="QGDQ01000040">
    <property type="protein sequence ID" value="PWJ47207.1"/>
    <property type="molecule type" value="Genomic_DNA"/>
</dbReference>
<dbReference type="Proteomes" id="UP000245469">
    <property type="component" value="Unassembled WGS sequence"/>
</dbReference>
<name>A0A316ABL1_9ACTN</name>
<dbReference type="RefSeq" id="WP_109776494.1">
    <property type="nucleotide sequence ID" value="NZ_QGDQ01000040.1"/>
</dbReference>
<dbReference type="AlphaFoldDB" id="A0A316ABL1"/>
<gene>
    <name evidence="1" type="ORF">BXY45_14021</name>
</gene>
<keyword evidence="2" id="KW-1185">Reference proteome</keyword>
<reference evidence="1 2" key="1">
    <citation type="submission" date="2018-03" db="EMBL/GenBank/DDBJ databases">
        <title>Genomic Encyclopedia of Archaeal and Bacterial Type Strains, Phase II (KMG-II): from individual species to whole genera.</title>
        <authorList>
            <person name="Goeker M."/>
        </authorList>
    </citation>
    <scope>NUCLEOTIDE SEQUENCE [LARGE SCALE GENOMIC DNA]</scope>
    <source>
        <strain evidence="1 2">DSM 44889</strain>
    </source>
</reference>
<organism evidence="1 2">
    <name type="scientific">Quadrisphaera granulorum</name>
    <dbReference type="NCBI Taxonomy" id="317664"/>
    <lineage>
        <taxon>Bacteria</taxon>
        <taxon>Bacillati</taxon>
        <taxon>Actinomycetota</taxon>
        <taxon>Actinomycetes</taxon>
        <taxon>Kineosporiales</taxon>
        <taxon>Kineosporiaceae</taxon>
        <taxon>Quadrisphaera</taxon>
    </lineage>
</organism>
<evidence type="ECO:0000313" key="2">
    <source>
        <dbReference type="Proteomes" id="UP000245469"/>
    </source>
</evidence>
<proteinExistence type="predicted"/>
<comment type="caution">
    <text evidence="1">The sequence shown here is derived from an EMBL/GenBank/DDBJ whole genome shotgun (WGS) entry which is preliminary data.</text>
</comment>
<evidence type="ECO:0000313" key="1">
    <source>
        <dbReference type="EMBL" id="PWJ47207.1"/>
    </source>
</evidence>
<dbReference type="OrthoDB" id="9955702at2"/>
<sequence>MTVRQDITPQEAAVARAFVSRTVAAWKGLAAAARADSTGTSAQSAGEMEPRCAEALVLSLDRFVTAHGRPAGAVTAADELALVATAVMSPAGRFVADDSGEYVPDQSVLGLLPGEPVRSLRMDSVERLAVRVLAEVDAQLKLSVA</sequence>
<accession>A0A316ABL1</accession>